<protein>
    <recommendedName>
        <fullName evidence="3">GlcG protein</fullName>
    </recommendedName>
</protein>
<reference evidence="1" key="1">
    <citation type="journal article" date="2014" name="Int. J. Syst. Evol. Microbiol.">
        <title>Complete genome sequence of Corynebacterium casei LMG S-19264T (=DSM 44701T), isolated from a smear-ripened cheese.</title>
        <authorList>
            <consortium name="US DOE Joint Genome Institute (JGI-PGF)"/>
            <person name="Walter F."/>
            <person name="Albersmeier A."/>
            <person name="Kalinowski J."/>
            <person name="Ruckert C."/>
        </authorList>
    </citation>
    <scope>NUCLEOTIDE SEQUENCE</scope>
    <source>
        <strain evidence="1">VKM B-2789</strain>
    </source>
</reference>
<dbReference type="EMBL" id="BSFM01000021">
    <property type="protein sequence ID" value="GLK86746.1"/>
    <property type="molecule type" value="Genomic_DNA"/>
</dbReference>
<accession>A0A9W6JZG3</accession>
<evidence type="ECO:0000313" key="1">
    <source>
        <dbReference type="EMBL" id="GLK86746.1"/>
    </source>
</evidence>
<keyword evidence="2" id="KW-1185">Reference proteome</keyword>
<dbReference type="Pfam" id="PF03928">
    <property type="entry name" value="HbpS-like"/>
    <property type="match status" value="1"/>
</dbReference>
<dbReference type="Gene3D" id="3.30.450.150">
    <property type="entry name" value="Haem-degrading domain"/>
    <property type="match status" value="1"/>
</dbReference>
<dbReference type="InterPro" id="IPR038084">
    <property type="entry name" value="PduO/GlcC-like_sf"/>
</dbReference>
<gene>
    <name evidence="1" type="ORF">GCM10017653_48160</name>
</gene>
<comment type="caution">
    <text evidence="1">The sequence shown here is derived from an EMBL/GenBank/DDBJ whole genome shotgun (WGS) entry which is preliminary data.</text>
</comment>
<evidence type="ECO:0000313" key="2">
    <source>
        <dbReference type="Proteomes" id="UP001143330"/>
    </source>
</evidence>
<dbReference type="PANTHER" id="PTHR34309">
    <property type="entry name" value="SLR1406 PROTEIN"/>
    <property type="match status" value="1"/>
</dbReference>
<proteinExistence type="predicted"/>
<dbReference type="RefSeq" id="WP_213363768.1">
    <property type="nucleotide sequence ID" value="NZ_BSFM01000021.1"/>
</dbReference>
<reference evidence="1" key="2">
    <citation type="submission" date="2023-01" db="EMBL/GenBank/DDBJ databases">
        <authorList>
            <person name="Sun Q."/>
            <person name="Evtushenko L."/>
        </authorList>
    </citation>
    <scope>NUCLEOTIDE SEQUENCE</scope>
    <source>
        <strain evidence="1">VKM B-2789</strain>
    </source>
</reference>
<dbReference type="Proteomes" id="UP001143330">
    <property type="component" value="Unassembled WGS sequence"/>
</dbReference>
<dbReference type="PANTHER" id="PTHR34309:SF10">
    <property type="entry name" value="SLR1406 PROTEIN"/>
    <property type="match status" value="1"/>
</dbReference>
<dbReference type="SUPFAM" id="SSF143744">
    <property type="entry name" value="GlcG-like"/>
    <property type="match status" value="1"/>
</dbReference>
<dbReference type="InterPro" id="IPR005624">
    <property type="entry name" value="PduO/GlcC-like"/>
</dbReference>
<sequence>MTELTLAAAQIIIATALDHCRAGNFQPMSIVVLDARGALKAVASEDGTSLKRAEIARGKAFGALSLGVGSRALFKRAKEQAFFIAAASHVADGALVPVPGGVLIRNEAGALIGAVGISGDTSDNDEAAALAGIAAAGLKGDPGAD</sequence>
<evidence type="ECO:0008006" key="3">
    <source>
        <dbReference type="Google" id="ProtNLM"/>
    </source>
</evidence>
<name>A0A9W6JZG3_9HYPH</name>
<dbReference type="InterPro" id="IPR052517">
    <property type="entry name" value="GlcG_carb_metab_protein"/>
</dbReference>
<organism evidence="1 2">
    <name type="scientific">Ancylobacter defluvii</name>
    <dbReference type="NCBI Taxonomy" id="1282440"/>
    <lineage>
        <taxon>Bacteria</taxon>
        <taxon>Pseudomonadati</taxon>
        <taxon>Pseudomonadota</taxon>
        <taxon>Alphaproteobacteria</taxon>
        <taxon>Hyphomicrobiales</taxon>
        <taxon>Xanthobacteraceae</taxon>
        <taxon>Ancylobacter</taxon>
    </lineage>
</organism>
<dbReference type="AlphaFoldDB" id="A0A9W6JZG3"/>